<proteinExistence type="predicted"/>
<dbReference type="EMBL" id="MWQY01000014">
    <property type="protein sequence ID" value="ORC34304.1"/>
    <property type="molecule type" value="Genomic_DNA"/>
</dbReference>
<dbReference type="RefSeq" id="WP_083051555.1">
    <property type="nucleotide sequence ID" value="NZ_CAXXQO010000004.1"/>
</dbReference>
<protein>
    <submittedName>
        <fullName evidence="1">Uncharacterized protein</fullName>
    </submittedName>
</protein>
<keyword evidence="2" id="KW-1185">Reference proteome</keyword>
<dbReference type="STRING" id="1963862.B4O97_13405"/>
<gene>
    <name evidence="1" type="ORF">B4O97_13405</name>
</gene>
<comment type="caution">
    <text evidence="1">The sequence shown here is derived from an EMBL/GenBank/DDBJ whole genome shotgun (WGS) entry which is preliminary data.</text>
</comment>
<reference evidence="1 2" key="1">
    <citation type="submission" date="2017-03" db="EMBL/GenBank/DDBJ databases">
        <title>Draft Genome sequence of Marispirochaeta sp. strain JC444.</title>
        <authorList>
            <person name="Shivani Y."/>
            <person name="Subhash Y."/>
            <person name="Sasikala C."/>
            <person name="Ramana C."/>
        </authorList>
    </citation>
    <scope>NUCLEOTIDE SEQUENCE [LARGE SCALE GENOMIC DNA]</scope>
    <source>
        <strain evidence="1 2">JC444</strain>
    </source>
</reference>
<organism evidence="1 2">
    <name type="scientific">Marispirochaeta aestuarii</name>
    <dbReference type="NCBI Taxonomy" id="1963862"/>
    <lineage>
        <taxon>Bacteria</taxon>
        <taxon>Pseudomonadati</taxon>
        <taxon>Spirochaetota</taxon>
        <taxon>Spirochaetia</taxon>
        <taxon>Spirochaetales</taxon>
        <taxon>Spirochaetaceae</taxon>
        <taxon>Marispirochaeta</taxon>
    </lineage>
</organism>
<dbReference type="OrthoDB" id="362649at2"/>
<evidence type="ECO:0000313" key="1">
    <source>
        <dbReference type="EMBL" id="ORC34304.1"/>
    </source>
</evidence>
<evidence type="ECO:0000313" key="2">
    <source>
        <dbReference type="Proteomes" id="UP000192343"/>
    </source>
</evidence>
<dbReference type="Proteomes" id="UP000192343">
    <property type="component" value="Unassembled WGS sequence"/>
</dbReference>
<accession>A0A1Y1RXB2</accession>
<sequence>MGKISEEAKRRYINKIAEYKAAVETIQKREKELAAVEGDTANLNKLVLADEVLNLVSYYVLMNALSLSLLGVKNEAYLNDARKGCYKAIIYLEDAVSGQIDAPFSDYEEFLQKIESFDEGKRWELIRKLGFSINAVEDGFGANSKWKWSFVEIEGRYATIVKNLLDLKQLTAGLDPRADFYSERSAHLRLTKQLLEQSANRYREKYELSTSRIDDFKLAINYLAALRRIHILLGEVEESEVIRKKMDVWRAKMESDSKRVDQAKRKG</sequence>
<name>A0A1Y1RXB2_9SPIO</name>
<dbReference type="AlphaFoldDB" id="A0A1Y1RXB2"/>